<keyword evidence="3 5" id="KW-1133">Transmembrane helix</keyword>
<dbReference type="Proteomes" id="UP000245207">
    <property type="component" value="Unassembled WGS sequence"/>
</dbReference>
<keyword evidence="8" id="KW-1185">Reference proteome</keyword>
<dbReference type="InterPro" id="IPR051100">
    <property type="entry name" value="DnaJ_subfamily_B/C"/>
</dbReference>
<evidence type="ECO:0000256" key="4">
    <source>
        <dbReference type="ARBA" id="ARBA00023136"/>
    </source>
</evidence>
<dbReference type="GO" id="GO:0071218">
    <property type="term" value="P:cellular response to misfolded protein"/>
    <property type="evidence" value="ECO:0007669"/>
    <property type="project" value="TreeGrafter"/>
</dbReference>
<dbReference type="OrthoDB" id="10250354at2759"/>
<dbReference type="Pfam" id="PF09320">
    <property type="entry name" value="DUF1977"/>
    <property type="match status" value="1"/>
</dbReference>
<sequence length="151" mass="17858">MCYAMHGNLNKGYKQSSKASKYMCIAEIVIFCVVLVSMGLFAFLIFNSAPKTKPPYYSLERKDEYQIPMMTKKYGIEFYVRSSDEFDTVYRSFSRSSVEKRITIRYIQALYNDCRYEIGTSKLLWRIRREDFPTPSCDKLDSMDIQIYQEL</sequence>
<proteinExistence type="predicted"/>
<accession>A0A2U1LBZ9</accession>
<reference evidence="7 8" key="1">
    <citation type="journal article" date="2018" name="Mol. Plant">
        <title>The genome of Artemisia annua provides insight into the evolution of Asteraceae family and artemisinin biosynthesis.</title>
        <authorList>
            <person name="Shen Q."/>
            <person name="Zhang L."/>
            <person name="Liao Z."/>
            <person name="Wang S."/>
            <person name="Yan T."/>
            <person name="Shi P."/>
            <person name="Liu M."/>
            <person name="Fu X."/>
            <person name="Pan Q."/>
            <person name="Wang Y."/>
            <person name="Lv Z."/>
            <person name="Lu X."/>
            <person name="Zhang F."/>
            <person name="Jiang W."/>
            <person name="Ma Y."/>
            <person name="Chen M."/>
            <person name="Hao X."/>
            <person name="Li L."/>
            <person name="Tang Y."/>
            <person name="Lv G."/>
            <person name="Zhou Y."/>
            <person name="Sun X."/>
            <person name="Brodelius P.E."/>
            <person name="Rose J.K.C."/>
            <person name="Tang K."/>
        </authorList>
    </citation>
    <scope>NUCLEOTIDE SEQUENCE [LARGE SCALE GENOMIC DNA]</scope>
    <source>
        <strain evidence="8">cv. Huhao1</strain>
        <tissue evidence="7">Leaf</tissue>
    </source>
</reference>
<evidence type="ECO:0000313" key="8">
    <source>
        <dbReference type="Proteomes" id="UP000245207"/>
    </source>
</evidence>
<dbReference type="EMBL" id="PKPP01010256">
    <property type="protein sequence ID" value="PWA46501.1"/>
    <property type="molecule type" value="Genomic_DNA"/>
</dbReference>
<dbReference type="STRING" id="35608.A0A2U1LBZ9"/>
<gene>
    <name evidence="7" type="ORF">CTI12_AA508300</name>
</gene>
<evidence type="ECO:0000256" key="2">
    <source>
        <dbReference type="ARBA" id="ARBA00022692"/>
    </source>
</evidence>
<comment type="caution">
    <text evidence="7">The sequence shown here is derived from an EMBL/GenBank/DDBJ whole genome shotgun (WGS) entry which is preliminary data.</text>
</comment>
<keyword evidence="2 5" id="KW-0812">Transmembrane</keyword>
<evidence type="ECO:0000259" key="6">
    <source>
        <dbReference type="Pfam" id="PF09320"/>
    </source>
</evidence>
<dbReference type="InterPro" id="IPR015399">
    <property type="entry name" value="DUF1977_DnaJ-like"/>
</dbReference>
<name>A0A2U1LBZ9_ARTAN</name>
<dbReference type="PANTHER" id="PTHR43908:SF3">
    <property type="entry name" value="AT29763P-RELATED"/>
    <property type="match status" value="1"/>
</dbReference>
<dbReference type="GO" id="GO:0005789">
    <property type="term" value="C:endoplasmic reticulum membrane"/>
    <property type="evidence" value="ECO:0007669"/>
    <property type="project" value="TreeGrafter"/>
</dbReference>
<evidence type="ECO:0000313" key="7">
    <source>
        <dbReference type="EMBL" id="PWA46501.1"/>
    </source>
</evidence>
<comment type="subcellular location">
    <subcellularLocation>
        <location evidence="1">Membrane</location>
        <topology evidence="1">Single-pass membrane protein</topology>
    </subcellularLocation>
</comment>
<dbReference type="GO" id="GO:0030544">
    <property type="term" value="F:Hsp70 protein binding"/>
    <property type="evidence" value="ECO:0007669"/>
    <property type="project" value="TreeGrafter"/>
</dbReference>
<dbReference type="PANTHER" id="PTHR43908">
    <property type="entry name" value="AT29763P-RELATED"/>
    <property type="match status" value="1"/>
</dbReference>
<evidence type="ECO:0000256" key="1">
    <source>
        <dbReference type="ARBA" id="ARBA00004167"/>
    </source>
</evidence>
<feature type="transmembrane region" description="Helical" evidence="5">
    <location>
        <begin position="21"/>
        <end position="46"/>
    </location>
</feature>
<protein>
    <submittedName>
        <fullName evidence="7">Chaperone protein dnaJ 49</fullName>
    </submittedName>
</protein>
<keyword evidence="4 5" id="KW-0472">Membrane</keyword>
<evidence type="ECO:0000256" key="5">
    <source>
        <dbReference type="SAM" id="Phobius"/>
    </source>
</evidence>
<evidence type="ECO:0000256" key="3">
    <source>
        <dbReference type="ARBA" id="ARBA00022989"/>
    </source>
</evidence>
<feature type="domain" description="DUF1977" evidence="6">
    <location>
        <begin position="50"/>
        <end position="118"/>
    </location>
</feature>
<organism evidence="7 8">
    <name type="scientific">Artemisia annua</name>
    <name type="common">Sweet wormwood</name>
    <dbReference type="NCBI Taxonomy" id="35608"/>
    <lineage>
        <taxon>Eukaryota</taxon>
        <taxon>Viridiplantae</taxon>
        <taxon>Streptophyta</taxon>
        <taxon>Embryophyta</taxon>
        <taxon>Tracheophyta</taxon>
        <taxon>Spermatophyta</taxon>
        <taxon>Magnoliopsida</taxon>
        <taxon>eudicotyledons</taxon>
        <taxon>Gunneridae</taxon>
        <taxon>Pentapetalae</taxon>
        <taxon>asterids</taxon>
        <taxon>campanulids</taxon>
        <taxon>Asterales</taxon>
        <taxon>Asteraceae</taxon>
        <taxon>Asteroideae</taxon>
        <taxon>Anthemideae</taxon>
        <taxon>Artemisiinae</taxon>
        <taxon>Artemisia</taxon>
    </lineage>
</organism>
<dbReference type="AlphaFoldDB" id="A0A2U1LBZ9"/>